<organism evidence="2 3">
    <name type="scientific">Sphingomonas glacialis</name>
    <dbReference type="NCBI Taxonomy" id="658225"/>
    <lineage>
        <taxon>Bacteria</taxon>
        <taxon>Pseudomonadati</taxon>
        <taxon>Pseudomonadota</taxon>
        <taxon>Alphaproteobacteria</taxon>
        <taxon>Sphingomonadales</taxon>
        <taxon>Sphingomonadaceae</taxon>
        <taxon>Sphingomonas</taxon>
    </lineage>
</organism>
<evidence type="ECO:0000313" key="3">
    <source>
        <dbReference type="Proteomes" id="UP000652430"/>
    </source>
</evidence>
<evidence type="ECO:0000256" key="1">
    <source>
        <dbReference type="SAM" id="MobiDB-lite"/>
    </source>
</evidence>
<evidence type="ECO:0008006" key="4">
    <source>
        <dbReference type="Google" id="ProtNLM"/>
    </source>
</evidence>
<feature type="region of interest" description="Disordered" evidence="1">
    <location>
        <begin position="90"/>
        <end position="117"/>
    </location>
</feature>
<dbReference type="EMBL" id="BNAQ01000001">
    <property type="protein sequence ID" value="GHH07798.1"/>
    <property type="molecule type" value="Genomic_DNA"/>
</dbReference>
<name>A0ABQ3L7S0_9SPHN</name>
<reference evidence="3" key="1">
    <citation type="journal article" date="2019" name="Int. J. Syst. Evol. Microbiol.">
        <title>The Global Catalogue of Microorganisms (GCM) 10K type strain sequencing project: providing services to taxonomists for standard genome sequencing and annotation.</title>
        <authorList>
            <consortium name="The Broad Institute Genomics Platform"/>
            <consortium name="The Broad Institute Genome Sequencing Center for Infectious Disease"/>
            <person name="Wu L."/>
            <person name="Ma J."/>
        </authorList>
    </citation>
    <scope>NUCLEOTIDE SEQUENCE [LARGE SCALE GENOMIC DNA]</scope>
    <source>
        <strain evidence="3">CGMCC 1.8957</strain>
    </source>
</reference>
<dbReference type="Pfam" id="PF13557">
    <property type="entry name" value="Phenol_MetA_deg"/>
    <property type="match status" value="1"/>
</dbReference>
<evidence type="ECO:0000313" key="2">
    <source>
        <dbReference type="EMBL" id="GHH07798.1"/>
    </source>
</evidence>
<dbReference type="InterPro" id="IPR025737">
    <property type="entry name" value="FApF"/>
</dbReference>
<dbReference type="Proteomes" id="UP000652430">
    <property type="component" value="Unassembled WGS sequence"/>
</dbReference>
<proteinExistence type="predicted"/>
<accession>A0ABQ3L7S0</accession>
<keyword evidence="3" id="KW-1185">Reference proteome</keyword>
<protein>
    <recommendedName>
        <fullName evidence="4">Transporter</fullName>
    </recommendedName>
</protein>
<sequence length="359" mass="38435">MRLPNAGVQRSDAPGRGRWQCVRCDAIDTLLMETHQSRLTPIMSLPLAPAARASHGTTMTNRCGTALSTPRLRALILLALAAMPSVALAQEPAQGDPSQGTGPLPNNVAPSPTPICTDRPTRASVACTVPAGAFQLETDFIDWTRETLDGVRTDTILYTNPTLKYGVGKHTDVEVNIAPYQTVRTRMADGSVTTDGGVGDLFVRAKQRLTADSSMTHVAVIGSVKAPTAGSVVGNGKWEGSVALPVNIPLPAKFTLTTSPEFDISANQGSPNQDTVTGHHFELVNLINLSHPVGKNATVYAEFWTKESFEPRHNTQQYSADLAASYQLTKTLQLDAAAYIGLNRETPGLQLYTGLSTRF</sequence>
<gene>
    <name evidence="2" type="ORF">GCM10008023_02250</name>
</gene>
<comment type="caution">
    <text evidence="2">The sequence shown here is derived from an EMBL/GenBank/DDBJ whole genome shotgun (WGS) entry which is preliminary data.</text>
</comment>